<name>A0A844F4W2_CLOSV</name>
<evidence type="ECO:0000256" key="1">
    <source>
        <dbReference type="ARBA" id="ARBA00006539"/>
    </source>
</evidence>
<dbReference type="AlphaFoldDB" id="A0A844F4W2"/>
<evidence type="ECO:0000313" key="3">
    <source>
        <dbReference type="Proteomes" id="UP000462363"/>
    </source>
</evidence>
<comment type="similarity">
    <text evidence="1">Belongs to the UPF0236 family.</text>
</comment>
<dbReference type="RefSeq" id="WP_154322315.1">
    <property type="nucleotide sequence ID" value="NZ_CP045695.1"/>
</dbReference>
<proteinExistence type="inferred from homology"/>
<dbReference type="NCBIfam" id="NF033529">
    <property type="entry name" value="transpos_ISLre2"/>
    <property type="match status" value="1"/>
</dbReference>
<evidence type="ECO:0000313" key="2">
    <source>
        <dbReference type="EMBL" id="MSS41432.1"/>
    </source>
</evidence>
<protein>
    <submittedName>
        <fullName evidence="2">ISLre2 family transposase</fullName>
    </submittedName>
</protein>
<gene>
    <name evidence="2" type="ORF">FYJ37_14070</name>
</gene>
<accession>A0A844F4W2</accession>
<dbReference type="Proteomes" id="UP000462363">
    <property type="component" value="Unassembled WGS sequence"/>
</dbReference>
<dbReference type="InterPro" id="IPR009620">
    <property type="entry name" value="UPF0236"/>
</dbReference>
<organism evidence="2 3">
    <name type="scientific">Clostridium scindens (strain JCM 10418 / VPI 12708)</name>
    <dbReference type="NCBI Taxonomy" id="29347"/>
    <lineage>
        <taxon>Bacteria</taxon>
        <taxon>Bacillati</taxon>
        <taxon>Bacillota</taxon>
        <taxon>Clostridia</taxon>
        <taxon>Lachnospirales</taxon>
        <taxon>Lachnospiraceae</taxon>
    </lineage>
</organism>
<reference evidence="2 3" key="1">
    <citation type="submission" date="2019-08" db="EMBL/GenBank/DDBJ databases">
        <title>In-depth cultivation of the pig gut microbiome towards novel bacterial diversity and tailored functional studies.</title>
        <authorList>
            <person name="Wylensek D."/>
            <person name="Hitch T.C.A."/>
            <person name="Clavel T."/>
        </authorList>
    </citation>
    <scope>NUCLEOTIDE SEQUENCE [LARGE SCALE GENOMIC DNA]</scope>
    <source>
        <strain evidence="2 3">BL-389-WT-3D</strain>
    </source>
</reference>
<sequence>MIKSIKYFEEECIKKFEKLVDDFMKEPTKIAEYVLGVTDELHKLGLEMIKESLESMDQMLQESPIRKKNWVVEAHDTKQLTTSLGDVQFAKTLFKNRETGKSEYLLDKIIGLEPKERMTEDAEAKLLEEAVQTSYRRGGEAASLTTDVTKQTVKNKIHELKFPKNAEKPKIKKVVDYLYIDADEDHVSLQFREHKGDLIRNDNNQKNNCLITKLIYVYEGTEREAPKSHRYRLVNPYYFCGVNTGEENHRFWDEVYEYLDSHYDLSKVKKIYANSDGGAWIMAGIKRIEGAIHVLDGFHLETYLTKLTSHMKDTKDDAKQELRDCIRSQTKADFIKLVDRLEEYPNAGLERMEKAREYILCNWSAAKRRLKHKDGVKGSSTEGHVSHVLSSRMSSRPLGWSVIGATNMARLRAYYYNGGDMLELVRFQEKEIPKAAGAEEYNLLSSAQIISSERDRHGELGKYTETISHSISLQSKKKMYFNSHIWGL</sequence>
<dbReference type="EMBL" id="VUMB01000035">
    <property type="protein sequence ID" value="MSS41432.1"/>
    <property type="molecule type" value="Genomic_DNA"/>
</dbReference>
<dbReference type="Pfam" id="PF06782">
    <property type="entry name" value="UPF0236"/>
    <property type="match status" value="1"/>
</dbReference>
<comment type="caution">
    <text evidence="2">The sequence shown here is derived from an EMBL/GenBank/DDBJ whole genome shotgun (WGS) entry which is preliminary data.</text>
</comment>